<evidence type="ECO:0008006" key="3">
    <source>
        <dbReference type="Google" id="ProtNLM"/>
    </source>
</evidence>
<keyword evidence="2" id="KW-1185">Reference proteome</keyword>
<name>A0ABR5VAQ2_9CORY</name>
<protein>
    <recommendedName>
        <fullName evidence="3">DUF4307 domain-containing protein</fullName>
    </recommendedName>
</protein>
<reference evidence="1 2" key="1">
    <citation type="journal article" date="2016" name="Int. J. Syst. Evol. Microbiol.">
        <title>Resolving the Complexity of Human Skin Metagenomes Using Single-Molecule Sequencing.</title>
        <authorList>
            <consortium name="NISC Comparative Sequencing Program"/>
            <person name="Tsai Y.C."/>
            <person name="Conlan S."/>
            <person name="Deming C."/>
            <person name="Segre J.A."/>
            <person name="Kong H.H."/>
            <person name="Korlach J."/>
            <person name="Oh J."/>
        </authorList>
    </citation>
    <scope>NUCLEOTIDE SEQUENCE [LARGE SCALE GENOMIC DNA]</scope>
    <source>
        <strain evidence="1 2">1B08</strain>
    </source>
</reference>
<dbReference type="EMBL" id="LTEB01000022">
    <property type="protein sequence ID" value="KXU18542.1"/>
    <property type="molecule type" value="Genomic_DNA"/>
</dbReference>
<evidence type="ECO:0000313" key="1">
    <source>
        <dbReference type="EMBL" id="KXU18542.1"/>
    </source>
</evidence>
<accession>A0ABR5VAQ2</accession>
<sequence>MSSLAKELSARRRRQKLGVALLVVGAVAVTALSMTRSISKYYGWININRAAQVCEATVQDLAARPETVNFPGAPDMVTDRILKDGIVHYAGTGSVTMEDAAGTRNVGFFSCSVDLRASTNFVDSSATLLGVEPAALAS</sequence>
<comment type="caution">
    <text evidence="1">The sequence shown here is derived from an EMBL/GenBank/DDBJ whole genome shotgun (WGS) entry which is preliminary data.</text>
</comment>
<organism evidence="1 2">
    <name type="scientific">Corynebacterium simulans</name>
    <dbReference type="NCBI Taxonomy" id="146827"/>
    <lineage>
        <taxon>Bacteria</taxon>
        <taxon>Bacillati</taxon>
        <taxon>Actinomycetota</taxon>
        <taxon>Actinomycetes</taxon>
        <taxon>Mycobacteriales</taxon>
        <taxon>Corynebacteriaceae</taxon>
        <taxon>Corynebacterium</taxon>
    </lineage>
</organism>
<dbReference type="RefSeq" id="WP_061921358.1">
    <property type="nucleotide sequence ID" value="NZ_LTEB01000022.1"/>
</dbReference>
<evidence type="ECO:0000313" key="2">
    <source>
        <dbReference type="Proteomes" id="UP000070339"/>
    </source>
</evidence>
<dbReference type="Proteomes" id="UP000070339">
    <property type="component" value="Unassembled WGS sequence"/>
</dbReference>
<proteinExistence type="predicted"/>
<gene>
    <name evidence="1" type="ORF">WM41_0812</name>
</gene>